<evidence type="ECO:0000256" key="5">
    <source>
        <dbReference type="ARBA" id="ARBA00023136"/>
    </source>
</evidence>
<evidence type="ECO:0000256" key="2">
    <source>
        <dbReference type="ARBA" id="ARBA00022475"/>
    </source>
</evidence>
<dbReference type="InterPro" id="IPR011701">
    <property type="entry name" value="MFS"/>
</dbReference>
<feature type="transmembrane region" description="Helical" evidence="6">
    <location>
        <begin position="298"/>
        <end position="318"/>
    </location>
</feature>
<organism evidence="8 9">
    <name type="scientific">Celerinatantimonas diazotrophica</name>
    <dbReference type="NCBI Taxonomy" id="412034"/>
    <lineage>
        <taxon>Bacteria</taxon>
        <taxon>Pseudomonadati</taxon>
        <taxon>Pseudomonadota</taxon>
        <taxon>Gammaproteobacteria</taxon>
        <taxon>Celerinatantimonadaceae</taxon>
        <taxon>Celerinatantimonas</taxon>
    </lineage>
</organism>
<feature type="transmembrane region" description="Helical" evidence="6">
    <location>
        <begin position="102"/>
        <end position="123"/>
    </location>
</feature>
<dbReference type="GO" id="GO:0005886">
    <property type="term" value="C:plasma membrane"/>
    <property type="evidence" value="ECO:0007669"/>
    <property type="project" value="UniProtKB-SubCell"/>
</dbReference>
<accession>A0A4R1K1P1</accession>
<dbReference type="Pfam" id="PF07690">
    <property type="entry name" value="MFS_1"/>
    <property type="match status" value="1"/>
</dbReference>
<feature type="domain" description="Major facilitator superfamily (MFS) profile" evidence="7">
    <location>
        <begin position="11"/>
        <end position="385"/>
    </location>
</feature>
<dbReference type="PANTHER" id="PTHR43124:SF4">
    <property type="entry name" value="SUGAR EFFLUX TRANSPORTER"/>
    <property type="match status" value="1"/>
</dbReference>
<comment type="subcellular location">
    <subcellularLocation>
        <location evidence="1">Cell membrane</location>
        <topology evidence="1">Multi-pass membrane protein</topology>
    </subcellularLocation>
</comment>
<evidence type="ECO:0000313" key="9">
    <source>
        <dbReference type="Proteomes" id="UP000295565"/>
    </source>
</evidence>
<dbReference type="InterPro" id="IPR020846">
    <property type="entry name" value="MFS_dom"/>
</dbReference>
<keyword evidence="5 6" id="KW-0472">Membrane</keyword>
<evidence type="ECO:0000313" key="8">
    <source>
        <dbReference type="EMBL" id="TCK57918.1"/>
    </source>
</evidence>
<dbReference type="AlphaFoldDB" id="A0A4R1K1P1"/>
<protein>
    <submittedName>
        <fullName evidence="8">DHA1 family L-arabinose/isopropyl-beta-D-thiogalactopyranoside export protein-like MFS transporter</fullName>
    </submittedName>
</protein>
<dbReference type="CDD" id="cd17324">
    <property type="entry name" value="MFS_NepI_like"/>
    <property type="match status" value="1"/>
</dbReference>
<reference evidence="8 9" key="1">
    <citation type="submission" date="2019-03" db="EMBL/GenBank/DDBJ databases">
        <title>Genomic Encyclopedia of Type Strains, Phase IV (KMG-IV): sequencing the most valuable type-strain genomes for metagenomic binning, comparative biology and taxonomic classification.</title>
        <authorList>
            <person name="Goeker M."/>
        </authorList>
    </citation>
    <scope>NUCLEOTIDE SEQUENCE [LARGE SCALE GENOMIC DNA]</scope>
    <source>
        <strain evidence="8 9">DSM 18577</strain>
    </source>
</reference>
<feature type="transmembrane region" description="Helical" evidence="6">
    <location>
        <begin position="206"/>
        <end position="223"/>
    </location>
</feature>
<feature type="transmembrane region" description="Helical" evidence="6">
    <location>
        <begin position="48"/>
        <end position="70"/>
    </location>
</feature>
<dbReference type="InterPro" id="IPR050189">
    <property type="entry name" value="MFS_Efflux_Transporters"/>
</dbReference>
<dbReference type="Gene3D" id="1.20.1250.20">
    <property type="entry name" value="MFS general substrate transporter like domains"/>
    <property type="match status" value="1"/>
</dbReference>
<feature type="transmembrane region" description="Helical" evidence="6">
    <location>
        <begin position="362"/>
        <end position="382"/>
    </location>
</feature>
<keyword evidence="4 6" id="KW-1133">Transmembrane helix</keyword>
<dbReference type="SUPFAM" id="SSF103473">
    <property type="entry name" value="MFS general substrate transporter"/>
    <property type="match status" value="1"/>
</dbReference>
<dbReference type="GO" id="GO:0022857">
    <property type="term" value="F:transmembrane transporter activity"/>
    <property type="evidence" value="ECO:0007669"/>
    <property type="project" value="InterPro"/>
</dbReference>
<dbReference type="Proteomes" id="UP000295565">
    <property type="component" value="Unassembled WGS sequence"/>
</dbReference>
<keyword evidence="2" id="KW-1003">Cell membrane</keyword>
<comment type="caution">
    <text evidence="8">The sequence shown here is derived from an EMBL/GenBank/DDBJ whole genome shotgun (WGS) entry which is preliminary data.</text>
</comment>
<feature type="transmembrane region" description="Helical" evidence="6">
    <location>
        <begin position="243"/>
        <end position="265"/>
    </location>
</feature>
<dbReference type="OrthoDB" id="9788453at2"/>
<feature type="transmembrane region" description="Helical" evidence="6">
    <location>
        <begin position="272"/>
        <end position="292"/>
    </location>
</feature>
<name>A0A4R1K1P1_9GAMM</name>
<evidence type="ECO:0000256" key="4">
    <source>
        <dbReference type="ARBA" id="ARBA00022989"/>
    </source>
</evidence>
<evidence type="ECO:0000259" key="7">
    <source>
        <dbReference type="PROSITE" id="PS50850"/>
    </source>
</evidence>
<dbReference type="EMBL" id="SMGD01000012">
    <property type="protein sequence ID" value="TCK57918.1"/>
    <property type="molecule type" value="Genomic_DNA"/>
</dbReference>
<evidence type="ECO:0000256" key="6">
    <source>
        <dbReference type="SAM" id="Phobius"/>
    </source>
</evidence>
<gene>
    <name evidence="8" type="ORF">EV690_1620</name>
</gene>
<dbReference type="PROSITE" id="PS50850">
    <property type="entry name" value="MFS"/>
    <property type="match status" value="1"/>
</dbReference>
<dbReference type="PANTHER" id="PTHR43124">
    <property type="entry name" value="PURINE EFFLUX PUMP PBUE"/>
    <property type="match status" value="1"/>
</dbReference>
<dbReference type="NCBIfam" id="NF002921">
    <property type="entry name" value="PRK03545.1"/>
    <property type="match status" value="1"/>
</dbReference>
<keyword evidence="9" id="KW-1185">Reference proteome</keyword>
<feature type="transmembrane region" description="Helical" evidence="6">
    <location>
        <begin position="135"/>
        <end position="153"/>
    </location>
</feature>
<evidence type="ECO:0000256" key="1">
    <source>
        <dbReference type="ARBA" id="ARBA00004651"/>
    </source>
</evidence>
<evidence type="ECO:0000256" key="3">
    <source>
        <dbReference type="ARBA" id="ARBA00022692"/>
    </source>
</evidence>
<keyword evidence="3 6" id="KW-0812">Transmembrane</keyword>
<sequence>MSRSGVAAWVPVTMLAIAAFIFNTSEFVPVGLLTDIGHSFSMSAAEVGIMLTIYAWCVAVLSVPCLLLTGHVERRKLLMGLFALFIVSHILSTFAWSFQVLMVSRLGVAIAHSVFWAITPSLAVRIAPKGGETKAISMVALGVSIAMILGLPLGRVIDEAFNWRASFAAIGLAALIVALLLYRLLPVVESKNAGSAASIPVLFRRPALVSVYILALLVVTAHYSAYSYIEPFIEQVARLSSQFATSILFVFGIAGIAASFLFSYLNQRFPMLLLNGAVAILAIVMASLLALSGSELTMSLLALVWGGAITFFFLSLQLRVLALAEDATDVGMAFFSGIVNLGIGSGALLGSQVSLQLGMAHIGEVGALVAGAGFIMCGFCCWRYRFSSSLANNQSNC</sequence>
<feature type="transmembrane region" description="Helical" evidence="6">
    <location>
        <begin position="7"/>
        <end position="28"/>
    </location>
</feature>
<proteinExistence type="predicted"/>
<feature type="transmembrane region" description="Helical" evidence="6">
    <location>
        <begin position="77"/>
        <end position="96"/>
    </location>
</feature>
<feature type="transmembrane region" description="Helical" evidence="6">
    <location>
        <begin position="165"/>
        <end position="185"/>
    </location>
</feature>
<dbReference type="InterPro" id="IPR036259">
    <property type="entry name" value="MFS_trans_sf"/>
</dbReference>
<dbReference type="RefSeq" id="WP_131912447.1">
    <property type="nucleotide sequence ID" value="NZ_OU594967.1"/>
</dbReference>
<feature type="transmembrane region" description="Helical" evidence="6">
    <location>
        <begin position="330"/>
        <end position="350"/>
    </location>
</feature>